<evidence type="ECO:0000256" key="2">
    <source>
        <dbReference type="ARBA" id="ARBA00023004"/>
    </source>
</evidence>
<organism evidence="4 5">
    <name type="scientific">Arabis nemorensis</name>
    <dbReference type="NCBI Taxonomy" id="586526"/>
    <lineage>
        <taxon>Eukaryota</taxon>
        <taxon>Viridiplantae</taxon>
        <taxon>Streptophyta</taxon>
        <taxon>Embryophyta</taxon>
        <taxon>Tracheophyta</taxon>
        <taxon>Spermatophyta</taxon>
        <taxon>Magnoliopsida</taxon>
        <taxon>eudicotyledons</taxon>
        <taxon>Gunneridae</taxon>
        <taxon>Pentapetalae</taxon>
        <taxon>rosids</taxon>
        <taxon>malvids</taxon>
        <taxon>Brassicales</taxon>
        <taxon>Brassicaceae</taxon>
        <taxon>Arabideae</taxon>
        <taxon>Arabis</taxon>
    </lineage>
</organism>
<dbReference type="SUPFAM" id="SSF51197">
    <property type="entry name" value="Clavaminate synthase-like"/>
    <property type="match status" value="1"/>
</dbReference>
<keyword evidence="2" id="KW-0408">Iron</keyword>
<proteinExistence type="predicted"/>
<name>A0A565CVY5_9BRAS</name>
<protein>
    <recommendedName>
        <fullName evidence="3">Non-haem dioxygenase N-terminal domain-containing protein</fullName>
    </recommendedName>
</protein>
<dbReference type="EMBL" id="CABITT030000008">
    <property type="protein sequence ID" value="VVB17900.1"/>
    <property type="molecule type" value="Genomic_DNA"/>
</dbReference>
<keyword evidence="1" id="KW-0479">Metal-binding</keyword>
<evidence type="ECO:0000313" key="5">
    <source>
        <dbReference type="Proteomes" id="UP000489600"/>
    </source>
</evidence>
<dbReference type="InterPro" id="IPR026992">
    <property type="entry name" value="DIOX_N"/>
</dbReference>
<dbReference type="OrthoDB" id="406156at2759"/>
<dbReference type="Proteomes" id="UP000489600">
    <property type="component" value="Unassembled WGS sequence"/>
</dbReference>
<dbReference type="InterPro" id="IPR027443">
    <property type="entry name" value="IPNS-like_sf"/>
</dbReference>
<dbReference type="PANTHER" id="PTHR47990">
    <property type="entry name" value="2-OXOGLUTARATE (2OG) AND FE(II)-DEPENDENT OXYGENASE SUPERFAMILY PROTEIN-RELATED"/>
    <property type="match status" value="1"/>
</dbReference>
<reference evidence="4" key="1">
    <citation type="submission" date="2019-07" db="EMBL/GenBank/DDBJ databases">
        <authorList>
            <person name="Dittberner H."/>
        </authorList>
    </citation>
    <scope>NUCLEOTIDE SEQUENCE [LARGE SCALE GENOMIC DNA]</scope>
</reference>
<feature type="domain" description="Non-haem dioxygenase N-terminal" evidence="3">
    <location>
        <begin position="14"/>
        <end position="93"/>
    </location>
</feature>
<sequence>MVLERDQDIPSSHIPVVDLSNPDQELVARAVVKASEEWGVFQVVNHEIPTELIQRLQNVGKQFFELPDAEKEAVAKPSDSREGYARRYELDTREQNRYGRSALSQYLATVLCEL</sequence>
<evidence type="ECO:0000259" key="3">
    <source>
        <dbReference type="Pfam" id="PF14226"/>
    </source>
</evidence>
<evidence type="ECO:0000256" key="1">
    <source>
        <dbReference type="ARBA" id="ARBA00022723"/>
    </source>
</evidence>
<dbReference type="GO" id="GO:0046872">
    <property type="term" value="F:metal ion binding"/>
    <property type="evidence" value="ECO:0007669"/>
    <property type="project" value="UniProtKB-KW"/>
</dbReference>
<dbReference type="Pfam" id="PF14226">
    <property type="entry name" value="DIOX_N"/>
    <property type="match status" value="1"/>
</dbReference>
<accession>A0A565CVY5</accession>
<gene>
    <name evidence="4" type="ORF">ANE_LOCUS28344</name>
</gene>
<keyword evidence="5" id="KW-1185">Reference proteome</keyword>
<dbReference type="InterPro" id="IPR050231">
    <property type="entry name" value="Iron_ascorbate_oxido_reductase"/>
</dbReference>
<comment type="caution">
    <text evidence="4">The sequence shown here is derived from an EMBL/GenBank/DDBJ whole genome shotgun (WGS) entry which is preliminary data.</text>
</comment>
<dbReference type="AlphaFoldDB" id="A0A565CVY5"/>
<evidence type="ECO:0000313" key="4">
    <source>
        <dbReference type="EMBL" id="VVB17900.1"/>
    </source>
</evidence>
<dbReference type="Gene3D" id="2.60.120.330">
    <property type="entry name" value="B-lactam Antibiotic, Isopenicillin N Synthase, Chain"/>
    <property type="match status" value="1"/>
</dbReference>